<reference evidence="1" key="1">
    <citation type="submission" date="2020-05" db="EMBL/GenBank/DDBJ databases">
        <title>Phylogenomic resolution of chytrid fungi.</title>
        <authorList>
            <person name="Stajich J.E."/>
            <person name="Amses K."/>
            <person name="Simmons R."/>
            <person name="Seto K."/>
            <person name="Myers J."/>
            <person name="Bonds A."/>
            <person name="Quandt C.A."/>
            <person name="Barry K."/>
            <person name="Liu P."/>
            <person name="Grigoriev I."/>
            <person name="Longcore J.E."/>
            <person name="James T.Y."/>
        </authorList>
    </citation>
    <scope>NUCLEOTIDE SEQUENCE</scope>
    <source>
        <strain evidence="1">JEL0513</strain>
    </source>
</reference>
<protein>
    <submittedName>
        <fullName evidence="1">Uncharacterized protein</fullName>
    </submittedName>
</protein>
<feature type="non-terminal residue" evidence="1">
    <location>
        <position position="70"/>
    </location>
</feature>
<name>A0AAD5T3Q3_9FUNG</name>
<accession>A0AAD5T3Q3</accession>
<keyword evidence="2" id="KW-1185">Reference proteome</keyword>
<evidence type="ECO:0000313" key="1">
    <source>
        <dbReference type="EMBL" id="KAJ3128904.1"/>
    </source>
</evidence>
<evidence type="ECO:0000313" key="2">
    <source>
        <dbReference type="Proteomes" id="UP001211907"/>
    </source>
</evidence>
<gene>
    <name evidence="1" type="ORF">HK100_008926</name>
</gene>
<dbReference type="EMBL" id="JADGJH010000445">
    <property type="protein sequence ID" value="KAJ3128904.1"/>
    <property type="molecule type" value="Genomic_DNA"/>
</dbReference>
<organism evidence="1 2">
    <name type="scientific">Physocladia obscura</name>
    <dbReference type="NCBI Taxonomy" id="109957"/>
    <lineage>
        <taxon>Eukaryota</taxon>
        <taxon>Fungi</taxon>
        <taxon>Fungi incertae sedis</taxon>
        <taxon>Chytridiomycota</taxon>
        <taxon>Chytridiomycota incertae sedis</taxon>
        <taxon>Chytridiomycetes</taxon>
        <taxon>Chytridiales</taxon>
        <taxon>Chytriomycetaceae</taxon>
        <taxon>Physocladia</taxon>
    </lineage>
</organism>
<proteinExistence type="predicted"/>
<comment type="caution">
    <text evidence="1">The sequence shown here is derived from an EMBL/GenBank/DDBJ whole genome shotgun (WGS) entry which is preliminary data.</text>
</comment>
<dbReference type="Proteomes" id="UP001211907">
    <property type="component" value="Unassembled WGS sequence"/>
</dbReference>
<dbReference type="AlphaFoldDB" id="A0AAD5T3Q3"/>
<sequence length="70" mass="8132">MDTFSEYTDNELWDALAPDELKAKVLKSNSQLDVQVEACNENLCQRTACYVLLVQCSKLQKFLSWMKQQQ</sequence>